<name>A0A380FXT8_9STAP</name>
<evidence type="ECO:0000313" key="18">
    <source>
        <dbReference type="Proteomes" id="UP000297598"/>
    </source>
</evidence>
<keyword evidence="10" id="KW-0234">DNA repair</keyword>
<evidence type="ECO:0000256" key="11">
    <source>
        <dbReference type="ARBA" id="ARBA00038000"/>
    </source>
</evidence>
<keyword evidence="5" id="KW-0227">DNA damage</keyword>
<dbReference type="PANTHER" id="PTHR43152:SF3">
    <property type="entry name" value="UVRABC SYSTEM PROTEIN A"/>
    <property type="match status" value="1"/>
</dbReference>
<dbReference type="InterPro" id="IPR017871">
    <property type="entry name" value="ABC_transporter-like_CS"/>
</dbReference>
<accession>A0A380FXT8</accession>
<keyword evidence="3" id="KW-0677">Repeat</keyword>
<dbReference type="CDD" id="cd03270">
    <property type="entry name" value="ABC_UvrA_I"/>
    <property type="match status" value="1"/>
</dbReference>
<dbReference type="GO" id="GO:0004518">
    <property type="term" value="F:nuclease activity"/>
    <property type="evidence" value="ECO:0007669"/>
    <property type="project" value="UniProtKB-KW"/>
</dbReference>
<evidence type="ECO:0000256" key="3">
    <source>
        <dbReference type="ARBA" id="ARBA00022737"/>
    </source>
</evidence>
<evidence type="ECO:0000256" key="9">
    <source>
        <dbReference type="ARBA" id="ARBA00023125"/>
    </source>
</evidence>
<evidence type="ECO:0000256" key="10">
    <source>
        <dbReference type="ARBA" id="ARBA00023204"/>
    </source>
</evidence>
<keyword evidence="7" id="KW-0067">ATP-binding</keyword>
<sequence length="752" mass="84329">MSNIEIIGAKQNNLKNINVTIPKHQLTVFTGRSGSGKSSLVFNTVAAESERLLNETYSSYVQHQLTQYEKPDVDQIKNLPVAMIINQKRLGGNSRSTVGTISDIYASVRLLWSRIGEPFVGYSDIFSFNNPKGMCETCSGLGYVEDIDLDELLDYDKSLNEDAIKFPSFRPDSWRGKRYLYSGLFDNNKKLKDYTKEEMDTFLYTEPTKLKNPPSNWPRTAKFEGLIHRFRRSFLLNDNFEKKRFKQDIDRVVSKHNCPSCHGQRLNDKVLSCKINGLNIAEFTNLQIDEALAFLEKIKSDKARVIIEPLKQQLEALSYIGLNYLTLARETTSLSGGESQRIKLIRHLNSPLSDLVYIIDEPSVGLHPEDIKRINDIIQSLKDKGNTVLVVEHDPDVIKTADHIIDLGPRAGKHGGEITFTGSYEDLLKSDTSTGHALKQTHTLKSELRQPKDMINISNISRNNLNNISTELPKHAMTVVTGVAGSGKSSLITAAFERNQDAIFIDQKPVHASNRSNLLTYLDIFDDVRSFFSKHTGLKKSMFSYNSEGACPECHGKGVLKTELAFMPDFSQVCEMCGGTRYRPEVLEAKVDGYSIADILALTVEEAIEKFSDSPNITRPLQALADTGLNYMTLGQSLDTLSGGEIQRVKLSRYLTQDVTNQLFIFDEPTTGLHEDDLPILIDCFNNLIDEGNTVILIEHNLTMMTQADWLIDIGPFAGDKGGQLLYAGQPEGIFEVENSVTAKHLKDYIKN</sequence>
<protein>
    <recommendedName>
        <fullName evidence="12">UvrABC system protein A</fullName>
    </recommendedName>
    <alternativeName>
        <fullName evidence="13">Excinuclease ABC subunit A</fullName>
    </alternativeName>
</protein>
<dbReference type="Gene3D" id="3.40.50.300">
    <property type="entry name" value="P-loop containing nucleotide triphosphate hydrolases"/>
    <property type="match status" value="2"/>
</dbReference>
<evidence type="ECO:0000256" key="12">
    <source>
        <dbReference type="ARBA" id="ARBA00039316"/>
    </source>
</evidence>
<evidence type="ECO:0000256" key="8">
    <source>
        <dbReference type="ARBA" id="ARBA00022881"/>
    </source>
</evidence>
<dbReference type="EMBL" id="SRLS01000015">
    <property type="protein sequence ID" value="TGE16322.1"/>
    <property type="molecule type" value="Genomic_DNA"/>
</dbReference>
<dbReference type="Gene3D" id="1.10.8.280">
    <property type="entry name" value="ABC transporter ATPase domain-like"/>
    <property type="match status" value="1"/>
</dbReference>
<dbReference type="SMART" id="SM00382">
    <property type="entry name" value="AAA"/>
    <property type="match status" value="2"/>
</dbReference>
<dbReference type="InterPro" id="IPR027417">
    <property type="entry name" value="P-loop_NTPase"/>
</dbReference>
<evidence type="ECO:0000313" key="15">
    <source>
        <dbReference type="EMBL" id="SUM42763.1"/>
    </source>
</evidence>
<evidence type="ECO:0000256" key="5">
    <source>
        <dbReference type="ARBA" id="ARBA00022763"/>
    </source>
</evidence>
<evidence type="ECO:0000256" key="2">
    <source>
        <dbReference type="ARBA" id="ARBA00022490"/>
    </source>
</evidence>
<dbReference type="RefSeq" id="WP_103298157.1">
    <property type="nucleotide sequence ID" value="NZ_PPQT01000062.1"/>
</dbReference>
<dbReference type="Proteomes" id="UP000297598">
    <property type="component" value="Unassembled WGS sequence"/>
</dbReference>
<dbReference type="Proteomes" id="UP000254047">
    <property type="component" value="Unassembled WGS sequence"/>
</dbReference>
<keyword evidence="9" id="KW-0238">DNA-binding</keyword>
<evidence type="ECO:0000256" key="1">
    <source>
        <dbReference type="ARBA" id="ARBA00004496"/>
    </source>
</evidence>
<dbReference type="PROSITE" id="PS00211">
    <property type="entry name" value="ABC_TRANSPORTER_1"/>
    <property type="match status" value="1"/>
</dbReference>
<evidence type="ECO:0000313" key="16">
    <source>
        <dbReference type="EMBL" id="TGE16322.1"/>
    </source>
</evidence>
<evidence type="ECO:0000259" key="14">
    <source>
        <dbReference type="PROSITE" id="PS50893"/>
    </source>
</evidence>
<dbReference type="AlphaFoldDB" id="A0A380FXT8"/>
<evidence type="ECO:0000256" key="6">
    <source>
        <dbReference type="ARBA" id="ARBA00022769"/>
    </source>
</evidence>
<dbReference type="Gene3D" id="1.20.1580.10">
    <property type="entry name" value="ABC transporter ATPase like domain"/>
    <property type="match status" value="2"/>
</dbReference>
<dbReference type="GO" id="GO:0003677">
    <property type="term" value="F:DNA binding"/>
    <property type="evidence" value="ECO:0007669"/>
    <property type="project" value="UniProtKB-KW"/>
</dbReference>
<keyword evidence="6" id="KW-0228">DNA excision</keyword>
<keyword evidence="8" id="KW-0267">Excision nuclease</keyword>
<dbReference type="GO" id="GO:0005737">
    <property type="term" value="C:cytoplasm"/>
    <property type="evidence" value="ECO:0007669"/>
    <property type="project" value="UniProtKB-SubCell"/>
</dbReference>
<evidence type="ECO:0000256" key="4">
    <source>
        <dbReference type="ARBA" id="ARBA00022741"/>
    </source>
</evidence>
<evidence type="ECO:0000256" key="7">
    <source>
        <dbReference type="ARBA" id="ARBA00022840"/>
    </source>
</evidence>
<keyword evidence="18" id="KW-1185">Reference proteome</keyword>
<keyword evidence="2" id="KW-0963">Cytoplasm</keyword>
<comment type="similarity">
    <text evidence="11">Belongs to the ABC transporter superfamily. UvrA family.</text>
</comment>
<dbReference type="InterPro" id="IPR003439">
    <property type="entry name" value="ABC_transporter-like_ATP-bd"/>
</dbReference>
<dbReference type="EMBL" id="UHDO01000001">
    <property type="protein sequence ID" value="SUM42763.1"/>
    <property type="molecule type" value="Genomic_DNA"/>
</dbReference>
<dbReference type="InterPro" id="IPR003593">
    <property type="entry name" value="AAA+_ATPase"/>
</dbReference>
<reference evidence="15 17" key="1">
    <citation type="submission" date="2018-06" db="EMBL/GenBank/DDBJ databases">
        <authorList>
            <consortium name="Pathogen Informatics"/>
            <person name="Doyle S."/>
        </authorList>
    </citation>
    <scope>NUCLEOTIDE SEQUENCE [LARGE SCALE GENOMIC DNA]</scope>
    <source>
        <strain evidence="15 17">NCTC13830</strain>
    </source>
</reference>
<keyword evidence="4" id="KW-0547">Nucleotide-binding</keyword>
<dbReference type="PANTHER" id="PTHR43152">
    <property type="entry name" value="UVRABC SYSTEM PROTEIN A"/>
    <property type="match status" value="1"/>
</dbReference>
<dbReference type="PROSITE" id="PS50893">
    <property type="entry name" value="ABC_TRANSPORTER_2"/>
    <property type="match status" value="2"/>
</dbReference>
<dbReference type="GO" id="GO:0005524">
    <property type="term" value="F:ATP binding"/>
    <property type="evidence" value="ECO:0007669"/>
    <property type="project" value="UniProtKB-KW"/>
</dbReference>
<evidence type="ECO:0000313" key="17">
    <source>
        <dbReference type="Proteomes" id="UP000254047"/>
    </source>
</evidence>
<feature type="domain" description="ABC transporter" evidence="14">
    <location>
        <begin position="449"/>
        <end position="747"/>
    </location>
</feature>
<dbReference type="GO" id="GO:0016887">
    <property type="term" value="F:ATP hydrolysis activity"/>
    <property type="evidence" value="ECO:0007669"/>
    <property type="project" value="InterPro"/>
</dbReference>
<evidence type="ECO:0000256" key="13">
    <source>
        <dbReference type="ARBA" id="ARBA00042156"/>
    </source>
</evidence>
<dbReference type="GO" id="GO:0006281">
    <property type="term" value="P:DNA repair"/>
    <property type="evidence" value="ECO:0007669"/>
    <property type="project" value="UniProtKB-KW"/>
</dbReference>
<gene>
    <name evidence="15" type="primary">drrC</name>
    <name evidence="16" type="ORF">BJR09_09365</name>
    <name evidence="15" type="ORF">NCTC13830_00285</name>
</gene>
<dbReference type="SUPFAM" id="SSF52540">
    <property type="entry name" value="P-loop containing nucleoside triphosphate hydrolases"/>
    <property type="match status" value="2"/>
</dbReference>
<dbReference type="OrthoDB" id="9809851at2"/>
<proteinExistence type="inferred from homology"/>
<feature type="domain" description="ABC transporter" evidence="14">
    <location>
        <begin position="1"/>
        <end position="440"/>
    </location>
</feature>
<reference evidence="16 18" key="2">
    <citation type="submission" date="2019-04" db="EMBL/GenBank/DDBJ databases">
        <title>Genomic characterization of Staphylococcus petrasii strains.</title>
        <authorList>
            <person name="Vrbovska V."/>
            <person name="Kovarovic V."/>
            <person name="Maslanova I."/>
            <person name="Indrakova A."/>
            <person name="Petras P."/>
            <person name="Sedo O."/>
            <person name="Svec P."/>
            <person name="Fisarova L."/>
            <person name="Sedlacek I."/>
            <person name="Doskar J."/>
            <person name="Pantucek R."/>
        </authorList>
    </citation>
    <scope>NUCLEOTIDE SEQUENCE [LARGE SCALE GENOMIC DNA]</scope>
    <source>
        <strain evidence="16 18">P5404</strain>
    </source>
</reference>
<organism evidence="15 17">
    <name type="scientific">Staphylococcus petrasii</name>
    <dbReference type="NCBI Taxonomy" id="1276936"/>
    <lineage>
        <taxon>Bacteria</taxon>
        <taxon>Bacillati</taxon>
        <taxon>Bacillota</taxon>
        <taxon>Bacilli</taxon>
        <taxon>Bacillales</taxon>
        <taxon>Staphylococcaceae</taxon>
        <taxon>Staphylococcus</taxon>
    </lineage>
</organism>
<dbReference type="Pfam" id="PF00005">
    <property type="entry name" value="ABC_tran"/>
    <property type="match status" value="1"/>
</dbReference>
<comment type="subcellular location">
    <subcellularLocation>
        <location evidence="1">Cytoplasm</location>
    </subcellularLocation>
</comment>